<evidence type="ECO:0000256" key="1">
    <source>
        <dbReference type="SAM" id="Phobius"/>
    </source>
</evidence>
<name>A0A8J6FT47_ELECQ</name>
<accession>A0A8J6FT47</accession>
<feature type="transmembrane region" description="Helical" evidence="1">
    <location>
        <begin position="18"/>
        <end position="39"/>
    </location>
</feature>
<dbReference type="Proteomes" id="UP000770717">
    <property type="component" value="Unassembled WGS sequence"/>
</dbReference>
<proteinExistence type="predicted"/>
<evidence type="ECO:0000313" key="2">
    <source>
        <dbReference type="EMBL" id="KAG9493254.1"/>
    </source>
</evidence>
<keyword evidence="3" id="KW-1185">Reference proteome</keyword>
<keyword evidence="1" id="KW-1133">Transmembrane helix</keyword>
<comment type="caution">
    <text evidence="2">The sequence shown here is derived from an EMBL/GenBank/DDBJ whole genome shotgun (WGS) entry which is preliminary data.</text>
</comment>
<protein>
    <submittedName>
        <fullName evidence="2">Uncharacterized protein</fullName>
    </submittedName>
</protein>
<evidence type="ECO:0000313" key="3">
    <source>
        <dbReference type="Proteomes" id="UP000770717"/>
    </source>
</evidence>
<keyword evidence="1" id="KW-0472">Membrane</keyword>
<dbReference type="EMBL" id="WNTK01000001">
    <property type="protein sequence ID" value="KAG9493254.1"/>
    <property type="molecule type" value="Genomic_DNA"/>
</dbReference>
<organism evidence="2 3">
    <name type="scientific">Eleutherodactylus coqui</name>
    <name type="common">Puerto Rican coqui</name>
    <dbReference type="NCBI Taxonomy" id="57060"/>
    <lineage>
        <taxon>Eukaryota</taxon>
        <taxon>Metazoa</taxon>
        <taxon>Chordata</taxon>
        <taxon>Craniata</taxon>
        <taxon>Vertebrata</taxon>
        <taxon>Euteleostomi</taxon>
        <taxon>Amphibia</taxon>
        <taxon>Batrachia</taxon>
        <taxon>Anura</taxon>
        <taxon>Neobatrachia</taxon>
        <taxon>Hyloidea</taxon>
        <taxon>Eleutherodactylidae</taxon>
        <taxon>Eleutherodactylinae</taxon>
        <taxon>Eleutherodactylus</taxon>
        <taxon>Eleutherodactylus</taxon>
    </lineage>
</organism>
<dbReference type="AlphaFoldDB" id="A0A8J6FT47"/>
<gene>
    <name evidence="2" type="ORF">GDO78_001253</name>
</gene>
<sequence>MLDLQRCSADGIHDCNTVISLVMIFLVTTCLCRFDAYIFDSSLFHRSSFVFKLLYNPPSMVVVMLPKITHTVMESLFLCSL</sequence>
<keyword evidence="1" id="KW-0812">Transmembrane</keyword>
<reference evidence="2" key="1">
    <citation type="thesis" date="2020" institute="ProQuest LLC" country="789 East Eisenhower Parkway, Ann Arbor, MI, USA">
        <title>Comparative Genomics and Chromosome Evolution.</title>
        <authorList>
            <person name="Mudd A.B."/>
        </authorList>
    </citation>
    <scope>NUCLEOTIDE SEQUENCE</scope>
    <source>
        <strain evidence="2">HN-11 Male</strain>
        <tissue evidence="2">Kidney and liver</tissue>
    </source>
</reference>